<dbReference type="Proteomes" id="UP000799424">
    <property type="component" value="Unassembled WGS sequence"/>
</dbReference>
<dbReference type="EMBL" id="MU006236">
    <property type="protein sequence ID" value="KAF2821602.1"/>
    <property type="molecule type" value="Genomic_DNA"/>
</dbReference>
<feature type="region of interest" description="Disordered" evidence="1">
    <location>
        <begin position="41"/>
        <end position="64"/>
    </location>
</feature>
<proteinExistence type="predicted"/>
<accession>A0A6A6ZKH6</accession>
<gene>
    <name evidence="2" type="ORF">CC86DRAFT_425973</name>
</gene>
<protein>
    <submittedName>
        <fullName evidence="2">Uncharacterized protein</fullName>
    </submittedName>
</protein>
<dbReference type="OrthoDB" id="341259at2759"/>
<dbReference type="InterPro" id="IPR050829">
    <property type="entry name" value="CorA_MIT"/>
</dbReference>
<evidence type="ECO:0000313" key="3">
    <source>
        <dbReference type="Proteomes" id="UP000799424"/>
    </source>
</evidence>
<dbReference type="PANTHER" id="PTHR47685:SF1">
    <property type="entry name" value="MAGNESIUM TRANSPORT PROTEIN CORA"/>
    <property type="match status" value="1"/>
</dbReference>
<dbReference type="AlphaFoldDB" id="A0A6A6ZKH6"/>
<organism evidence="2 3">
    <name type="scientific">Ophiobolus disseminans</name>
    <dbReference type="NCBI Taxonomy" id="1469910"/>
    <lineage>
        <taxon>Eukaryota</taxon>
        <taxon>Fungi</taxon>
        <taxon>Dikarya</taxon>
        <taxon>Ascomycota</taxon>
        <taxon>Pezizomycotina</taxon>
        <taxon>Dothideomycetes</taxon>
        <taxon>Pleosporomycetidae</taxon>
        <taxon>Pleosporales</taxon>
        <taxon>Pleosporineae</taxon>
        <taxon>Phaeosphaeriaceae</taxon>
        <taxon>Ophiobolus</taxon>
    </lineage>
</organism>
<evidence type="ECO:0000256" key="1">
    <source>
        <dbReference type="SAM" id="MobiDB-lite"/>
    </source>
</evidence>
<feature type="region of interest" description="Disordered" evidence="1">
    <location>
        <begin position="144"/>
        <end position="171"/>
    </location>
</feature>
<dbReference type="PANTHER" id="PTHR47685">
    <property type="entry name" value="MAGNESIUM TRANSPORT PROTEIN CORA"/>
    <property type="match status" value="1"/>
</dbReference>
<evidence type="ECO:0000313" key="2">
    <source>
        <dbReference type="EMBL" id="KAF2821602.1"/>
    </source>
</evidence>
<sequence>MEQNGNSVLDRCVNVHDNSNGLNPASGKGEWVPIRDLQPRPAANPMAITNRPNRPLRNQDHDADGYTFPRMMLRLWRGTPAPEEDRPILAQFDPFTLFFPYPNWETRGNLNIARGPPAAAAEWPNPNHPRRTLDQFYYPGIRDTSSRDEDQTVSEWTGKKPGITDTGRPKATNDSHVIMIDQLWIWALDSGIISVAVWEQHICMCLWAALVQHTLLSCFPSRDFGVAADAESHDFVNVLIRSVEPDYERCNDLVELTVLLVTHSIKKFLAQDHGKYESPLSIYQWAITSKLVLTQKRNVLGTLQEQLQRMKPKPQDRGTDASLDVDISHTRVRMINTDHPAAQQSRTRIHCEAIEADILNINSIDGAQATVVALIDGYAGLRMRESTHMLEIGTASIASLKRDTEQIHRMVLELLDLEQKSAGLQEACAATTQARAANTQGRAVIVFTIVTVIFVRYPSA</sequence>
<name>A0A6A6ZKH6_9PLEO</name>
<reference evidence="2" key="1">
    <citation type="journal article" date="2020" name="Stud. Mycol.">
        <title>101 Dothideomycetes genomes: a test case for predicting lifestyles and emergence of pathogens.</title>
        <authorList>
            <person name="Haridas S."/>
            <person name="Albert R."/>
            <person name="Binder M."/>
            <person name="Bloem J."/>
            <person name="Labutti K."/>
            <person name="Salamov A."/>
            <person name="Andreopoulos B."/>
            <person name="Baker S."/>
            <person name="Barry K."/>
            <person name="Bills G."/>
            <person name="Bluhm B."/>
            <person name="Cannon C."/>
            <person name="Castanera R."/>
            <person name="Culley D."/>
            <person name="Daum C."/>
            <person name="Ezra D."/>
            <person name="Gonzalez J."/>
            <person name="Henrissat B."/>
            <person name="Kuo A."/>
            <person name="Liang C."/>
            <person name="Lipzen A."/>
            <person name="Lutzoni F."/>
            <person name="Magnuson J."/>
            <person name="Mondo S."/>
            <person name="Nolan M."/>
            <person name="Ohm R."/>
            <person name="Pangilinan J."/>
            <person name="Park H.-J."/>
            <person name="Ramirez L."/>
            <person name="Alfaro M."/>
            <person name="Sun H."/>
            <person name="Tritt A."/>
            <person name="Yoshinaga Y."/>
            <person name="Zwiers L.-H."/>
            <person name="Turgeon B."/>
            <person name="Goodwin S."/>
            <person name="Spatafora J."/>
            <person name="Crous P."/>
            <person name="Grigoriev I."/>
        </authorList>
    </citation>
    <scope>NUCLEOTIDE SEQUENCE</scope>
    <source>
        <strain evidence="2">CBS 113818</strain>
    </source>
</reference>
<keyword evidence="3" id="KW-1185">Reference proteome</keyword>